<dbReference type="InterPro" id="IPR003444">
    <property type="entry name" value="MraZ"/>
</dbReference>
<dbReference type="InterPro" id="IPR007159">
    <property type="entry name" value="SpoVT-AbrB_dom"/>
</dbReference>
<dbReference type="EMBL" id="RCNT01000002">
    <property type="protein sequence ID" value="RMA43110.1"/>
    <property type="molecule type" value="Genomic_DNA"/>
</dbReference>
<keyword evidence="1 2" id="KW-0238">DNA-binding</keyword>
<organism evidence="4 5">
    <name type="scientific">Rhodophyticola porphyridii</name>
    <dbReference type="NCBI Taxonomy" id="1852017"/>
    <lineage>
        <taxon>Bacteria</taxon>
        <taxon>Pseudomonadati</taxon>
        <taxon>Pseudomonadota</taxon>
        <taxon>Alphaproteobacteria</taxon>
        <taxon>Rhodobacterales</taxon>
        <taxon>Roseobacteraceae</taxon>
        <taxon>Rhodophyticola</taxon>
    </lineage>
</organism>
<dbReference type="SUPFAM" id="SSF89447">
    <property type="entry name" value="AbrB/MazE/MraZ-like"/>
    <property type="match status" value="1"/>
</dbReference>
<proteinExistence type="inferred from homology"/>
<protein>
    <recommendedName>
        <fullName evidence="1">Transcriptional regulator MraZ</fullName>
    </recommendedName>
</protein>
<dbReference type="PANTHER" id="PTHR34701">
    <property type="entry name" value="TRANSCRIPTIONAL REGULATOR MRAZ"/>
    <property type="match status" value="1"/>
</dbReference>
<dbReference type="InterPro" id="IPR037914">
    <property type="entry name" value="SpoVT-AbrB_sf"/>
</dbReference>
<evidence type="ECO:0000256" key="1">
    <source>
        <dbReference type="HAMAP-Rule" id="MF_01008"/>
    </source>
</evidence>
<dbReference type="Gene3D" id="3.40.1550.20">
    <property type="entry name" value="Transcriptional regulator MraZ domain"/>
    <property type="match status" value="1"/>
</dbReference>
<comment type="subunit">
    <text evidence="1">Forms oligomers.</text>
</comment>
<keyword evidence="5" id="KW-1185">Reference proteome</keyword>
<dbReference type="PANTHER" id="PTHR34701:SF1">
    <property type="entry name" value="TRANSCRIPTIONAL REGULATOR MRAZ"/>
    <property type="match status" value="1"/>
</dbReference>
<accession>A0A3L9YJZ0</accession>
<evidence type="ECO:0000313" key="4">
    <source>
        <dbReference type="EMBL" id="RMA43110.1"/>
    </source>
</evidence>
<dbReference type="PROSITE" id="PS51740">
    <property type="entry name" value="SPOVT_ABRB"/>
    <property type="match status" value="1"/>
</dbReference>
<reference evidence="4 5" key="1">
    <citation type="submission" date="2018-10" db="EMBL/GenBank/DDBJ databases">
        <authorList>
            <person name="Jung H.S."/>
            <person name="Jeon C.O."/>
        </authorList>
    </citation>
    <scope>NUCLEOTIDE SEQUENCE [LARGE SCALE GENOMIC DNA]</scope>
    <source>
        <strain evidence="4 5">MA-7-27</strain>
    </source>
</reference>
<dbReference type="InterPro" id="IPR038619">
    <property type="entry name" value="MraZ_sf"/>
</dbReference>
<dbReference type="GO" id="GO:0009295">
    <property type="term" value="C:nucleoid"/>
    <property type="evidence" value="ECO:0007669"/>
    <property type="project" value="UniProtKB-SubCell"/>
</dbReference>
<keyword evidence="4" id="KW-0131">Cell cycle</keyword>
<feature type="domain" description="SpoVT-AbrB" evidence="3">
    <location>
        <begin position="8"/>
        <end position="51"/>
    </location>
</feature>
<keyword evidence="1" id="KW-0805">Transcription regulation</keyword>
<comment type="subcellular location">
    <subcellularLocation>
        <location evidence="1">Cytoplasm</location>
        <location evidence="1">Nucleoid</location>
    </subcellularLocation>
</comment>
<dbReference type="GO" id="GO:0051301">
    <property type="term" value="P:cell division"/>
    <property type="evidence" value="ECO:0007669"/>
    <property type="project" value="UniProtKB-KW"/>
</dbReference>
<evidence type="ECO:0000259" key="3">
    <source>
        <dbReference type="PROSITE" id="PS51740"/>
    </source>
</evidence>
<dbReference type="GO" id="GO:2000143">
    <property type="term" value="P:negative regulation of DNA-templated transcription initiation"/>
    <property type="evidence" value="ECO:0007669"/>
    <property type="project" value="TreeGrafter"/>
</dbReference>
<dbReference type="RefSeq" id="WP_121897045.1">
    <property type="nucleotide sequence ID" value="NZ_RCNT01000002.1"/>
</dbReference>
<comment type="caution">
    <text evidence="4">The sequence shown here is derived from an EMBL/GenBank/DDBJ whole genome shotgun (WGS) entry which is preliminary data.</text>
</comment>
<dbReference type="HAMAP" id="MF_01008">
    <property type="entry name" value="MraZ"/>
    <property type="match status" value="1"/>
</dbReference>
<dbReference type="InterPro" id="IPR035642">
    <property type="entry name" value="MraZ_N"/>
</dbReference>
<sequence>MERRFQGESLNKVDGKGRVSIPVKFRRVLQNSDKHYTPGGAPRLYIAYGNSNANYLECLSGDAFDEIDAIIRAEKRGTQLRTALEYLYYSKCDETSVDDTGRLVLSAQARDKIGLGTEALFQGKGDKFHILNSADGAAADENIEALLAALGQGNEFFDPLSLAGQAGLDSSDDGHA</sequence>
<dbReference type="Proteomes" id="UP000281343">
    <property type="component" value="Unassembled WGS sequence"/>
</dbReference>
<keyword evidence="1" id="KW-0804">Transcription</keyword>
<dbReference type="AlphaFoldDB" id="A0A3L9YJZ0"/>
<dbReference type="GO" id="GO:0000976">
    <property type="term" value="F:transcription cis-regulatory region binding"/>
    <property type="evidence" value="ECO:0007669"/>
    <property type="project" value="TreeGrafter"/>
</dbReference>
<dbReference type="GO" id="GO:0003700">
    <property type="term" value="F:DNA-binding transcription factor activity"/>
    <property type="evidence" value="ECO:0007669"/>
    <property type="project" value="UniProtKB-UniRule"/>
</dbReference>
<dbReference type="OrthoDB" id="9807753at2"/>
<evidence type="ECO:0000313" key="5">
    <source>
        <dbReference type="Proteomes" id="UP000281343"/>
    </source>
</evidence>
<dbReference type="CDD" id="cd16320">
    <property type="entry name" value="MraZ_N"/>
    <property type="match status" value="1"/>
</dbReference>
<dbReference type="GO" id="GO:0005737">
    <property type="term" value="C:cytoplasm"/>
    <property type="evidence" value="ECO:0007669"/>
    <property type="project" value="UniProtKB-UniRule"/>
</dbReference>
<keyword evidence="4" id="KW-0132">Cell division</keyword>
<keyword evidence="1" id="KW-0963">Cytoplasm</keyword>
<evidence type="ECO:0000256" key="2">
    <source>
        <dbReference type="PROSITE-ProRule" id="PRU01076"/>
    </source>
</evidence>
<comment type="similarity">
    <text evidence="1">Belongs to the MraZ family.</text>
</comment>
<name>A0A3L9YJZ0_9RHOB</name>
<gene>
    <name evidence="1" type="primary">mraZ</name>
    <name evidence="4" type="ORF">D9R08_05620</name>
</gene>